<dbReference type="EMBL" id="CP036274">
    <property type="protein sequence ID" value="QDU30251.1"/>
    <property type="molecule type" value="Genomic_DNA"/>
</dbReference>
<dbReference type="OrthoDB" id="178899at2"/>
<sequence length="372" mass="41281">MRNRSIWDCLIVGGGPAGLGVAIALREIGVTRMTILEREEVGASFLRWPREMRLITPSFPTNSVGMLDLNSIAIGTSPGFSLQTEHPTGRQYAAYLQALSDHFELPVQNGVSVEKVEVDDDIFHLQTSAGLLRARSVIWAAGEFQYPRINTFPGAELCIHNSQVVSWAKLAGRERIVIGGYESGLDAAIQLATSGTKVRVLDRSAHWQSEASDPSVTISPFTHDRLRQSQKTSSIELIDNYQVARVDRGAWQYRVKSTEGKILKSGSVPILATGFEGSVRLVRDRFEFREDGFPILTAEDESTVSPGLFLAGPLVRHDQHVFCFIYKFRQRFAVVAKAIGQRLALDTAALENYRRWGMFLDDLSCCGQECVC</sequence>
<dbReference type="PRINTS" id="PR00368">
    <property type="entry name" value="FADPNR"/>
</dbReference>
<dbReference type="KEGG" id="aagg:ETAA8_53700"/>
<dbReference type="Proteomes" id="UP000315017">
    <property type="component" value="Chromosome"/>
</dbReference>
<dbReference type="GO" id="GO:0050660">
    <property type="term" value="F:flavin adenine dinucleotide binding"/>
    <property type="evidence" value="ECO:0007669"/>
    <property type="project" value="TreeGrafter"/>
</dbReference>
<organism evidence="2 3">
    <name type="scientific">Anatilimnocola aggregata</name>
    <dbReference type="NCBI Taxonomy" id="2528021"/>
    <lineage>
        <taxon>Bacteria</taxon>
        <taxon>Pseudomonadati</taxon>
        <taxon>Planctomycetota</taxon>
        <taxon>Planctomycetia</taxon>
        <taxon>Pirellulales</taxon>
        <taxon>Pirellulaceae</taxon>
        <taxon>Anatilimnocola</taxon>
    </lineage>
</organism>
<protein>
    <submittedName>
        <fullName evidence="2">Putative oxidoreductase CzcO</fullName>
        <ecNumber evidence="2">1.-.-.-</ecNumber>
    </submittedName>
</protein>
<dbReference type="Gene3D" id="3.50.50.60">
    <property type="entry name" value="FAD/NAD(P)-binding domain"/>
    <property type="match status" value="2"/>
</dbReference>
<dbReference type="AlphaFoldDB" id="A0A517YJ54"/>
<dbReference type="RefSeq" id="WP_145095407.1">
    <property type="nucleotide sequence ID" value="NZ_CP036274.1"/>
</dbReference>
<dbReference type="SUPFAM" id="SSF51905">
    <property type="entry name" value="FAD/NAD(P)-binding domain"/>
    <property type="match status" value="2"/>
</dbReference>
<evidence type="ECO:0000256" key="1">
    <source>
        <dbReference type="ARBA" id="ARBA00023002"/>
    </source>
</evidence>
<reference evidence="2 3" key="1">
    <citation type="submission" date="2019-02" db="EMBL/GenBank/DDBJ databases">
        <title>Deep-cultivation of Planctomycetes and their phenomic and genomic characterization uncovers novel biology.</title>
        <authorList>
            <person name="Wiegand S."/>
            <person name="Jogler M."/>
            <person name="Boedeker C."/>
            <person name="Pinto D."/>
            <person name="Vollmers J."/>
            <person name="Rivas-Marin E."/>
            <person name="Kohn T."/>
            <person name="Peeters S.H."/>
            <person name="Heuer A."/>
            <person name="Rast P."/>
            <person name="Oberbeckmann S."/>
            <person name="Bunk B."/>
            <person name="Jeske O."/>
            <person name="Meyerdierks A."/>
            <person name="Storesund J.E."/>
            <person name="Kallscheuer N."/>
            <person name="Luecker S."/>
            <person name="Lage O.M."/>
            <person name="Pohl T."/>
            <person name="Merkel B.J."/>
            <person name="Hornburger P."/>
            <person name="Mueller R.-W."/>
            <person name="Bruemmer F."/>
            <person name="Labrenz M."/>
            <person name="Spormann A.M."/>
            <person name="Op den Camp H."/>
            <person name="Overmann J."/>
            <person name="Amann R."/>
            <person name="Jetten M.S.M."/>
            <person name="Mascher T."/>
            <person name="Medema M.H."/>
            <person name="Devos D.P."/>
            <person name="Kaster A.-K."/>
            <person name="Ovreas L."/>
            <person name="Rohde M."/>
            <person name="Galperin M.Y."/>
            <person name="Jogler C."/>
        </authorList>
    </citation>
    <scope>NUCLEOTIDE SEQUENCE [LARGE SCALE GENOMIC DNA]</scope>
    <source>
        <strain evidence="2 3">ETA_A8</strain>
    </source>
</reference>
<accession>A0A517YJ54</accession>
<dbReference type="EC" id="1.-.-.-" evidence="2"/>
<dbReference type="InterPro" id="IPR050982">
    <property type="entry name" value="Auxin_biosynth/cation_transpt"/>
</dbReference>
<gene>
    <name evidence="2" type="primary">czcO_2</name>
    <name evidence="2" type="ORF">ETAA8_53700</name>
</gene>
<dbReference type="GO" id="GO:0004497">
    <property type="term" value="F:monooxygenase activity"/>
    <property type="evidence" value="ECO:0007669"/>
    <property type="project" value="TreeGrafter"/>
</dbReference>
<dbReference type="InterPro" id="IPR036188">
    <property type="entry name" value="FAD/NAD-bd_sf"/>
</dbReference>
<dbReference type="PANTHER" id="PTHR43539:SF89">
    <property type="entry name" value="NAD(P)-BINDING DOMAIN-CONTAINING PROTEIN"/>
    <property type="match status" value="1"/>
</dbReference>
<proteinExistence type="predicted"/>
<evidence type="ECO:0000313" key="3">
    <source>
        <dbReference type="Proteomes" id="UP000315017"/>
    </source>
</evidence>
<dbReference type="PRINTS" id="PR00469">
    <property type="entry name" value="PNDRDTASEII"/>
</dbReference>
<keyword evidence="3" id="KW-1185">Reference proteome</keyword>
<dbReference type="Pfam" id="PF13738">
    <property type="entry name" value="Pyr_redox_3"/>
    <property type="match status" value="1"/>
</dbReference>
<name>A0A517YJ54_9BACT</name>
<dbReference type="PANTHER" id="PTHR43539">
    <property type="entry name" value="FLAVIN-BINDING MONOOXYGENASE-LIKE PROTEIN (AFU_ORTHOLOGUE AFUA_4G09220)"/>
    <property type="match status" value="1"/>
</dbReference>
<evidence type="ECO:0000313" key="2">
    <source>
        <dbReference type="EMBL" id="QDU30251.1"/>
    </source>
</evidence>
<keyword evidence="1 2" id="KW-0560">Oxidoreductase</keyword>